<dbReference type="OrthoDB" id="9181522at2"/>
<dbReference type="AlphaFoldDB" id="E6WRI2"/>
<sequence>MFRELSQLLDELHDGLVAIQAREGMQLSGVEMTLPVELRPVLRDGGCVLLAEFPRSSGVDAWTPLPSRLVLAWSQDGAAATEATP</sequence>
<dbReference type="STRING" id="743721.Psesu_0861"/>
<dbReference type="EMBL" id="CP002446">
    <property type="protein sequence ID" value="ADV26713.1"/>
    <property type="molecule type" value="Genomic_DNA"/>
</dbReference>
<accession>E6WRI2</accession>
<dbReference type="HOGENOM" id="CLU_2510266_0_0_6"/>
<proteinExistence type="predicted"/>
<dbReference type="KEGG" id="psu:Psesu_0861"/>
<name>E6WRI2_PSEUU</name>
<organism evidence="1 2">
    <name type="scientific">Pseudoxanthomonas suwonensis (strain 11-1)</name>
    <dbReference type="NCBI Taxonomy" id="743721"/>
    <lineage>
        <taxon>Bacteria</taxon>
        <taxon>Pseudomonadati</taxon>
        <taxon>Pseudomonadota</taxon>
        <taxon>Gammaproteobacteria</taxon>
        <taxon>Lysobacterales</taxon>
        <taxon>Lysobacteraceae</taxon>
        <taxon>Pseudoxanthomonas</taxon>
    </lineage>
</organism>
<dbReference type="RefSeq" id="WP_013534543.1">
    <property type="nucleotide sequence ID" value="NC_014924.1"/>
</dbReference>
<dbReference type="Proteomes" id="UP000008632">
    <property type="component" value="Chromosome"/>
</dbReference>
<reference evidence="1 2" key="1">
    <citation type="submission" date="2011-01" db="EMBL/GenBank/DDBJ databases">
        <title>Complete sequence of Pseudoxanthomonas suwonensis 11-1.</title>
        <authorList>
            <consortium name="US DOE Joint Genome Institute"/>
            <person name="Lucas S."/>
            <person name="Copeland A."/>
            <person name="Lapidus A."/>
            <person name="Cheng J.-F."/>
            <person name="Goodwin L."/>
            <person name="Pitluck S."/>
            <person name="Teshima H."/>
            <person name="Detter J.C."/>
            <person name="Han C."/>
            <person name="Tapia R."/>
            <person name="Land M."/>
            <person name="Hauser L."/>
            <person name="Kyrpides N."/>
            <person name="Ivanova N."/>
            <person name="Ovchinnikova G."/>
            <person name="Siebers A.K."/>
            <person name="Allgaier M."/>
            <person name="Thelen M.P."/>
            <person name="Hugenholtz P."/>
            <person name="Gladden J."/>
            <person name="Woyke T."/>
        </authorList>
    </citation>
    <scope>NUCLEOTIDE SEQUENCE [LARGE SCALE GENOMIC DNA]</scope>
    <source>
        <strain evidence="2">11-1</strain>
    </source>
</reference>
<gene>
    <name evidence="1" type="ordered locus">Psesu_0861</name>
</gene>
<keyword evidence="2" id="KW-1185">Reference proteome</keyword>
<evidence type="ECO:0000313" key="2">
    <source>
        <dbReference type="Proteomes" id="UP000008632"/>
    </source>
</evidence>
<protein>
    <submittedName>
        <fullName evidence="1">Uncharacterized protein</fullName>
    </submittedName>
</protein>
<evidence type="ECO:0000313" key="1">
    <source>
        <dbReference type="EMBL" id="ADV26713.1"/>
    </source>
</evidence>